<dbReference type="InterPro" id="IPR023787">
    <property type="entry name" value="T3SS_YcgR"/>
</dbReference>
<evidence type="ECO:0000313" key="8">
    <source>
        <dbReference type="Proteomes" id="UP000739411"/>
    </source>
</evidence>
<feature type="domain" description="Type III secretion system flagellar brake protein YcgR PilZN" evidence="6">
    <location>
        <begin position="16"/>
        <end position="121"/>
    </location>
</feature>
<evidence type="ECO:0000256" key="3">
    <source>
        <dbReference type="ARBA" id="ARBA00023143"/>
    </source>
</evidence>
<gene>
    <name evidence="4" type="primary">ycgR</name>
    <name evidence="7" type="ORF">IPJ38_02075</name>
</gene>
<dbReference type="EMBL" id="JADJMS010000006">
    <property type="protein sequence ID" value="MBK7414069.1"/>
    <property type="molecule type" value="Genomic_DNA"/>
</dbReference>
<evidence type="ECO:0000259" key="6">
    <source>
        <dbReference type="Pfam" id="PF07317"/>
    </source>
</evidence>
<comment type="similarity">
    <text evidence="4">Belongs to the YcgR family.</text>
</comment>
<protein>
    <recommendedName>
        <fullName evidence="4">Flagellar brake protein YcgR</fullName>
    </recommendedName>
    <alternativeName>
        <fullName evidence="4">Cyclic di-GMP binding protein YcgR</fullName>
    </alternativeName>
</protein>
<evidence type="ECO:0000256" key="1">
    <source>
        <dbReference type="ARBA" id="ARBA00022636"/>
    </source>
</evidence>
<dbReference type="HAMAP" id="MF_01457">
    <property type="entry name" value="YcgR"/>
    <property type="match status" value="1"/>
</dbReference>
<dbReference type="Pfam" id="PF07238">
    <property type="entry name" value="PilZ"/>
    <property type="match status" value="1"/>
</dbReference>
<proteinExistence type="inferred from homology"/>
<dbReference type="InterPro" id="IPR012349">
    <property type="entry name" value="Split_barrel_FMN-bd"/>
</dbReference>
<keyword evidence="7" id="KW-0282">Flagellum</keyword>
<keyword evidence="2 4" id="KW-0547">Nucleotide-binding</keyword>
<dbReference type="AlphaFoldDB" id="A0A935JWZ2"/>
<keyword evidence="7" id="KW-0966">Cell projection</keyword>
<comment type="function">
    <text evidence="4">Acts as a flagellar brake, regulating swimming and swarming in a bis-(3'-5') cyclic diguanylic acid (c-di-GMP)-dependent manner. Binds 1 c-di-GMP dimer per subunit. Increasing levels of c-di-GMP lead to decreased motility.</text>
</comment>
<reference evidence="7 8" key="1">
    <citation type="submission" date="2020-10" db="EMBL/GenBank/DDBJ databases">
        <title>Connecting structure to function with the recovery of over 1000 high-quality activated sludge metagenome-assembled genomes encoding full-length rRNA genes using long-read sequencing.</title>
        <authorList>
            <person name="Singleton C.M."/>
            <person name="Petriglieri F."/>
            <person name="Kristensen J.M."/>
            <person name="Kirkegaard R.H."/>
            <person name="Michaelsen T.Y."/>
            <person name="Andersen M.H."/>
            <person name="Karst S.M."/>
            <person name="Dueholm M.S."/>
            <person name="Nielsen P.H."/>
            <person name="Albertsen M."/>
        </authorList>
    </citation>
    <scope>NUCLEOTIDE SEQUENCE [LARGE SCALE GENOMIC DNA]</scope>
    <source>
        <strain evidence="7">EsbW_18-Q3-R4-48_BATAC.463</strain>
    </source>
</reference>
<comment type="caution">
    <text evidence="7">The sequence shown here is derived from an EMBL/GenBank/DDBJ whole genome shotgun (WGS) entry which is preliminary data.</text>
</comment>
<keyword evidence="3 4" id="KW-0975">Bacterial flagellum</keyword>
<name>A0A935JWZ2_9RHOO</name>
<organism evidence="7 8">
    <name type="scientific">Candidatus Dechloromonas phosphorivorans</name>
    <dbReference type="NCBI Taxonomy" id="2899244"/>
    <lineage>
        <taxon>Bacteria</taxon>
        <taxon>Pseudomonadati</taxon>
        <taxon>Pseudomonadota</taxon>
        <taxon>Betaproteobacteria</taxon>
        <taxon>Rhodocyclales</taxon>
        <taxon>Azonexaceae</taxon>
        <taxon>Dechloromonas</taxon>
    </lineage>
</organism>
<dbReference type="Gene3D" id="2.40.10.220">
    <property type="entry name" value="predicted glycosyltransferase like domains"/>
    <property type="match status" value="1"/>
</dbReference>
<dbReference type="Pfam" id="PF07317">
    <property type="entry name" value="PilZN"/>
    <property type="match status" value="1"/>
</dbReference>
<keyword evidence="1 4" id="KW-0973">c-di-GMP</keyword>
<evidence type="ECO:0000259" key="5">
    <source>
        <dbReference type="Pfam" id="PF07238"/>
    </source>
</evidence>
<comment type="subunit">
    <text evidence="4">Monomer. Interacts with the flagellar basal bodies.</text>
</comment>
<dbReference type="InterPro" id="IPR009926">
    <property type="entry name" value="T3SS_YcgR_PilZN"/>
</dbReference>
<sequence>MSQIAQLSEEEIEERFHITGPTAIQFTLAGYATHKEAFTAQFADGKEHFLTTLLAVDEEAQRLIIDCSGSADLNRLFSESKRNVFIARPGGIHVQFTCGPAKQISFEDAPAFSLALPKFIMRLQRREFFRIETPRTNPLQFHARLPNDALLTLPANNISVAGIGLTSSSDHGLSSGIALGNCRFALPEDDQDVFIKAIVRHVTAHELRAGITQWRIGLHFESMPLAAENRLQRYIAHIEHERRELS</sequence>
<accession>A0A935JWZ2</accession>
<evidence type="ECO:0000256" key="4">
    <source>
        <dbReference type="HAMAP-Rule" id="MF_01457"/>
    </source>
</evidence>
<dbReference type="Proteomes" id="UP000739411">
    <property type="component" value="Unassembled WGS sequence"/>
</dbReference>
<evidence type="ECO:0000313" key="7">
    <source>
        <dbReference type="EMBL" id="MBK7414069.1"/>
    </source>
</evidence>
<dbReference type="GO" id="GO:0071973">
    <property type="term" value="P:bacterial-type flagellum-dependent cell motility"/>
    <property type="evidence" value="ECO:0007669"/>
    <property type="project" value="UniProtKB-UniRule"/>
</dbReference>
<dbReference type="InterPro" id="IPR009875">
    <property type="entry name" value="PilZ_domain"/>
</dbReference>
<dbReference type="GO" id="GO:0009425">
    <property type="term" value="C:bacterial-type flagellum basal body"/>
    <property type="evidence" value="ECO:0007669"/>
    <property type="project" value="UniProtKB-SubCell"/>
</dbReference>
<feature type="domain" description="PilZ" evidence="5">
    <location>
        <begin position="124"/>
        <end position="236"/>
    </location>
</feature>
<dbReference type="Gene3D" id="2.30.110.10">
    <property type="entry name" value="Electron Transport, Fmn-binding Protein, Chain A"/>
    <property type="match status" value="1"/>
</dbReference>
<evidence type="ECO:0000256" key="2">
    <source>
        <dbReference type="ARBA" id="ARBA00022741"/>
    </source>
</evidence>
<dbReference type="GO" id="GO:0071945">
    <property type="term" value="P:regulation of bacterial-type flagellum-dependent cell motility by regulation of motor speed"/>
    <property type="evidence" value="ECO:0007669"/>
    <property type="project" value="UniProtKB-UniRule"/>
</dbReference>
<dbReference type="GO" id="GO:0035438">
    <property type="term" value="F:cyclic-di-GMP binding"/>
    <property type="evidence" value="ECO:0007669"/>
    <property type="project" value="UniProtKB-UniRule"/>
</dbReference>
<keyword evidence="7" id="KW-0969">Cilium</keyword>
<comment type="subcellular location">
    <subcellularLocation>
        <location evidence="4">Bacterial flagellum basal body</location>
    </subcellularLocation>
</comment>